<sequence>MRAAIFFLLPVLGSCRHLAPRGEVPDPKRQLFNNAVSVCYTYTTTYLTTASLGPSLSGSVPISSLAPGTGTVTQPGVTNTGGLIPTTLPGQTTVPGQSTATPSPVQATTVSAANTIVLSLEAAATGAPATNNTGLRKRQSNLVASGLGYVSAGGTTDTCATAKTFMVGNGQLMDDTTGVFISANTDLQPINLNDAVSESITTDFEIVNGILVWSNSLFYNGAAVFCLLNDFLYATFNEAGPPAGCSIVNLVVVQANVCINVGVSASSSSPPGVSASISAGVSASLSGGVTESASSGQVTPTNSASGGVTESVSSGQVTPTNSASGGVSVSPSVTGPSGSATSIPVPPSSVSAVVPPSSIAASVTSTGPVQTSTPIVINVVQGLYYEIDLAAYLKNDLDVPQPPQTIPTDLSWVGLFSTLIDAVTGLLSYNIHGIVPADYPLGNVVVNVLVDGQASTSYTLNFLLVVTQQTSSLSASLPVPSSTVAAPTTRIPPALSTSSSNLLPTPSAIVITLEQGQTFDVPLTPLLNLFSDLVQSFTTEPVVSWISFGNGGTDLNDLVGTVPVDYPIGNVYVSVSVSGQVQYKLPLIFTIVAGGSSSSTVPTSSPLPTLPSLTVPAASTSAAPATSAVVPPPRTTSVTIFLGQPFDIDLTPLFTSATDFVLEFSSAPVVDWLSLGANPFTLVGTVPAILDVSEVTVFEFVSTASGDLYSIIVTLDIAPFSASSSGAPSSLATTTPIPTGPTTSPPILPSSTIPSAPSTSSTAATSFTTDITLIPGQDFDVDLSQIAESFGAVSLSLSTFSVTPVVSWITTPIEESDGDLHLVGTVPLVDLPGTLVVFIQGQDESGAALNIFVTLVISQVNASSSSAGLVTTTAGISTSTFATSSASSSPSLTPFVIDVPVIAGQTFAIPAAEVISAATGNSVLSFLDVPVTPDFVTTATLAGDLIFTGTAPSDVLPIVPVISFLIQDSTGAVVLINIELVISPATSSSSSSPAALTTSFFPGSQTVTSAASSTSAAVIPVVTLGTLSPGETFFYDASLIISDATGATVTSLEAPVDQPWIDINQIAAPIAGDQTISGTVPDDQALGTYIVAVTALDATTGNRVYFSLALLITAPTASSSIASPSSSSLTGQPLPSSTATPTQSSTASSTTSTTPYATILYLTPGQSFDLNADLLVIANGYFSVGTFTVTPIDAALWLSLTGTVGSQILSGTVPDDYVPGNTVVVDLLSLGLSSITGDVDTYFSVLVELVIVAATPGASSSSQSATGSPTTPAGPSSSTDFTSSSLAPGGTFSSSAIPETSSSATPAASSTIPEASSSVIPNSSSSQGSETSSSAIPEASSTIPEASSSATPESSSSQGLQSSLSPSTTSASSTSTASQSPLPTDFVISPFQDFVLALGPYLHSADDVVSLASAATGFSISGQDLIVSPAAGLEAGLVASVTLNVGGSLGPYTLPFSFFVLPSSFTISPTQNFVLDLTSYLQASTDSPALASPLLGLSIDGDVLTINPVLGLLAGTTITTPIQVLGGGVGDVFTYTLPFTITVLPLSGSSSSTNLASLATSSAPSSVTPSSSFPLTSTASSSTALASQSAAASCQLTGTLPTVAVCDVSVLRYFSLNLGLLPIVNEGGVIQSIVSTTPSVAWLSLDTASQLLVGIPPANSPPTVDVTFSVLLGYLSTIIQIELDVSGALATSSLAASSTAAPSTAAPSTAAPSTAAPQTTAPSASASVALTTTSSFIPQPTPLNCRPATDGLAVAICDVVQLQYFSLPLAAYLPSGSTLTSISAFVDVSLDVNVGTTWLGLGSSVLSGYPPVSALGEYLVALVYTSAGGATNTLLLEINVLGSQSSSSQAATSTAFLSSTATLTTSSASASATIATFLELQGTDVNIDFSTLVPVGDLVAGVSVVDSLGQEVDSLAYDEATNSLVGSIPRTLFGTLKVSIQATTPTGQAVTISAQIIIIPNASSSAAASSTLSPVLPTSSRPFVTSSQGALPTSSSRRPLPSRSTTAVAQSTTSSPAGPSVLAVTIPVISGQINVINVAQYLQSSALDTALALAGSVPQVSWLVLNDLVLLANVPASATGSVSVTLQARYGVVITYDIVLQLVITPPSSLSPSSSSARATSSSPSSSSAIATSSPTPTSSSVPSRSTSSSGVTIITTSSTVYTTSTLGSSTSSRSSRTRSTSSSSTAAAAAPI</sequence>
<dbReference type="PROSITE" id="PS51257">
    <property type="entry name" value="PROKAR_LIPOPROTEIN"/>
    <property type="match status" value="1"/>
</dbReference>
<feature type="compositionally biased region" description="Low complexity" evidence="1">
    <location>
        <begin position="322"/>
        <end position="347"/>
    </location>
</feature>
<evidence type="ECO:0000313" key="5">
    <source>
        <dbReference type="Proteomes" id="UP001140453"/>
    </source>
</evidence>
<gene>
    <name evidence="4" type="ORF">N0V93_008387</name>
</gene>
<evidence type="ECO:0000256" key="1">
    <source>
        <dbReference type="SAM" id="MobiDB-lite"/>
    </source>
</evidence>
<feature type="compositionally biased region" description="Low complexity" evidence="1">
    <location>
        <begin position="1293"/>
        <end position="1334"/>
    </location>
</feature>
<dbReference type="PANTHER" id="PTHR24216:SF65">
    <property type="entry name" value="PAXILLIN-LIKE PROTEIN 1"/>
    <property type="match status" value="1"/>
</dbReference>
<feature type="region of interest" description="Disordered" evidence="1">
    <location>
        <begin position="291"/>
        <end position="347"/>
    </location>
</feature>
<keyword evidence="2" id="KW-0732">Signal</keyword>
<feature type="compositionally biased region" description="Low complexity" evidence="1">
    <location>
        <begin position="1135"/>
        <end position="1151"/>
    </location>
</feature>
<protein>
    <recommendedName>
        <fullName evidence="3">DUF7908 domain-containing protein</fullName>
    </recommendedName>
</protein>
<organism evidence="4 5">
    <name type="scientific">Gnomoniopsis smithogilvyi</name>
    <dbReference type="NCBI Taxonomy" id="1191159"/>
    <lineage>
        <taxon>Eukaryota</taxon>
        <taxon>Fungi</taxon>
        <taxon>Dikarya</taxon>
        <taxon>Ascomycota</taxon>
        <taxon>Pezizomycotina</taxon>
        <taxon>Sordariomycetes</taxon>
        <taxon>Sordariomycetidae</taxon>
        <taxon>Diaporthales</taxon>
        <taxon>Gnomoniaceae</taxon>
        <taxon>Gnomoniopsis</taxon>
    </lineage>
</organism>
<dbReference type="Proteomes" id="UP001140453">
    <property type="component" value="Unassembled WGS sequence"/>
</dbReference>
<evidence type="ECO:0000256" key="2">
    <source>
        <dbReference type="SAM" id="SignalP"/>
    </source>
</evidence>
<feature type="chain" id="PRO_5040726509" description="DUF7908 domain-containing protein" evidence="2">
    <location>
        <begin position="16"/>
        <end position="2193"/>
    </location>
</feature>
<feature type="region of interest" description="Disordered" evidence="1">
    <location>
        <begin position="2108"/>
        <end position="2193"/>
    </location>
</feature>
<feature type="compositionally biased region" description="Low complexity" evidence="1">
    <location>
        <begin position="1119"/>
        <end position="1128"/>
    </location>
</feature>
<feature type="region of interest" description="Disordered" evidence="1">
    <location>
        <begin position="1119"/>
        <end position="1151"/>
    </location>
</feature>
<feature type="region of interest" description="Disordered" evidence="1">
    <location>
        <begin position="722"/>
        <end position="761"/>
    </location>
</feature>
<feature type="compositionally biased region" description="Low complexity" evidence="1">
    <location>
        <begin position="1991"/>
        <end position="2017"/>
    </location>
</feature>
<proteinExistence type="predicted"/>
<dbReference type="OrthoDB" id="4405280at2759"/>
<reference evidence="4" key="1">
    <citation type="submission" date="2022-10" db="EMBL/GenBank/DDBJ databases">
        <title>Tapping the CABI collections for fungal endophytes: first genome assemblies for Collariella, Neodidymelliopsis, Ascochyta clinopodiicola, Didymella pomorum, Didymosphaeria variabile, Neocosmospora piperis and Neocucurbitaria cava.</title>
        <authorList>
            <person name="Hill R."/>
        </authorList>
    </citation>
    <scope>NUCLEOTIDE SEQUENCE</scope>
    <source>
        <strain evidence="4">IMI 355082</strain>
    </source>
</reference>
<feature type="domain" description="DUF7908" evidence="3">
    <location>
        <begin position="130"/>
        <end position="255"/>
    </location>
</feature>
<comment type="caution">
    <text evidence="4">The sequence shown here is derived from an EMBL/GenBank/DDBJ whole genome shotgun (WGS) entry which is preliminary data.</text>
</comment>
<feature type="compositionally biased region" description="Low complexity" evidence="1">
    <location>
        <begin position="1344"/>
        <end position="1380"/>
    </location>
</feature>
<feature type="region of interest" description="Disordered" evidence="1">
    <location>
        <begin position="1982"/>
        <end position="2017"/>
    </location>
</feature>
<evidence type="ECO:0000313" key="4">
    <source>
        <dbReference type="EMBL" id="KAJ4387785.1"/>
    </source>
</evidence>
<name>A0A9W8YLL8_9PEZI</name>
<feature type="compositionally biased region" description="Low complexity" evidence="1">
    <location>
        <begin position="749"/>
        <end position="761"/>
    </location>
</feature>
<keyword evidence="5" id="KW-1185">Reference proteome</keyword>
<feature type="region of interest" description="Disordered" evidence="1">
    <location>
        <begin position="1258"/>
        <end position="1380"/>
    </location>
</feature>
<accession>A0A9W8YLL8</accession>
<feature type="compositionally biased region" description="Polar residues" evidence="1">
    <location>
        <begin position="291"/>
        <end position="321"/>
    </location>
</feature>
<evidence type="ECO:0000259" key="3">
    <source>
        <dbReference type="Pfam" id="PF25485"/>
    </source>
</evidence>
<feature type="compositionally biased region" description="Low complexity" evidence="1">
    <location>
        <begin position="722"/>
        <end position="742"/>
    </location>
</feature>
<feature type="compositionally biased region" description="Low complexity" evidence="1">
    <location>
        <begin position="1258"/>
        <end position="1285"/>
    </location>
</feature>
<feature type="signal peptide" evidence="2">
    <location>
        <begin position="1"/>
        <end position="15"/>
    </location>
</feature>
<dbReference type="PANTHER" id="PTHR24216">
    <property type="entry name" value="PAXILLIN-RELATED"/>
    <property type="match status" value="1"/>
</dbReference>
<dbReference type="InterPro" id="IPR057230">
    <property type="entry name" value="DUF7908"/>
</dbReference>
<dbReference type="Pfam" id="PF25485">
    <property type="entry name" value="DUF7908"/>
    <property type="match status" value="1"/>
</dbReference>
<dbReference type="EMBL" id="JAPEVB010000005">
    <property type="protein sequence ID" value="KAJ4387785.1"/>
    <property type="molecule type" value="Genomic_DNA"/>
</dbReference>